<keyword evidence="2" id="KW-0539">Nucleus</keyword>
<dbReference type="GO" id="GO:0000976">
    <property type="term" value="F:transcription cis-regulatory region binding"/>
    <property type="evidence" value="ECO:0007669"/>
    <property type="project" value="TreeGrafter"/>
</dbReference>
<dbReference type="CDD" id="cd00067">
    <property type="entry name" value="GAL4"/>
    <property type="match status" value="1"/>
</dbReference>
<keyword evidence="6" id="KW-1185">Reference proteome</keyword>
<dbReference type="PANTHER" id="PTHR37534:SF51">
    <property type="entry name" value="ACRIFLAVINE SENSITIVITY CONTROL PROTEIN ACR-2"/>
    <property type="match status" value="1"/>
</dbReference>
<reference evidence="5" key="1">
    <citation type="journal article" date="2020" name="Stud. Mycol.">
        <title>101 Dothideomycetes genomes: a test case for predicting lifestyles and emergence of pathogens.</title>
        <authorList>
            <person name="Haridas S."/>
            <person name="Albert R."/>
            <person name="Binder M."/>
            <person name="Bloem J."/>
            <person name="Labutti K."/>
            <person name="Salamov A."/>
            <person name="Andreopoulos B."/>
            <person name="Baker S."/>
            <person name="Barry K."/>
            <person name="Bills G."/>
            <person name="Bluhm B."/>
            <person name="Cannon C."/>
            <person name="Castanera R."/>
            <person name="Culley D."/>
            <person name="Daum C."/>
            <person name="Ezra D."/>
            <person name="Gonzalez J."/>
            <person name="Henrissat B."/>
            <person name="Kuo A."/>
            <person name="Liang C."/>
            <person name="Lipzen A."/>
            <person name="Lutzoni F."/>
            <person name="Magnuson J."/>
            <person name="Mondo S."/>
            <person name="Nolan M."/>
            <person name="Ohm R."/>
            <person name="Pangilinan J."/>
            <person name="Park H.-J."/>
            <person name="Ramirez L."/>
            <person name="Alfaro M."/>
            <person name="Sun H."/>
            <person name="Tritt A."/>
            <person name="Yoshinaga Y."/>
            <person name="Zwiers L.-H."/>
            <person name="Turgeon B."/>
            <person name="Goodwin S."/>
            <person name="Spatafora J."/>
            <person name="Crous P."/>
            <person name="Grigoriev I."/>
        </authorList>
    </citation>
    <scope>NUCLEOTIDE SEQUENCE</scope>
    <source>
        <strain evidence="5">CBS 125425</strain>
    </source>
</reference>
<dbReference type="InterPro" id="IPR036864">
    <property type="entry name" value="Zn2-C6_fun-type_DNA-bd_sf"/>
</dbReference>
<dbReference type="EMBL" id="ML996101">
    <property type="protein sequence ID" value="KAF2740124.1"/>
    <property type="molecule type" value="Genomic_DNA"/>
</dbReference>
<dbReference type="GO" id="GO:0045944">
    <property type="term" value="P:positive regulation of transcription by RNA polymerase II"/>
    <property type="evidence" value="ECO:0007669"/>
    <property type="project" value="TreeGrafter"/>
</dbReference>
<evidence type="ECO:0000313" key="6">
    <source>
        <dbReference type="Proteomes" id="UP000799444"/>
    </source>
</evidence>
<accession>A0A9P4R746</accession>
<dbReference type="OrthoDB" id="5380854at2759"/>
<dbReference type="GO" id="GO:0005634">
    <property type="term" value="C:nucleus"/>
    <property type="evidence" value="ECO:0007669"/>
    <property type="project" value="UniProtKB-SubCell"/>
</dbReference>
<dbReference type="Proteomes" id="UP000799444">
    <property type="component" value="Unassembled WGS sequence"/>
</dbReference>
<protein>
    <recommendedName>
        <fullName evidence="4">Zn(2)-C6 fungal-type domain-containing protein</fullName>
    </recommendedName>
</protein>
<feature type="compositionally biased region" description="Low complexity" evidence="3">
    <location>
        <begin position="93"/>
        <end position="110"/>
    </location>
</feature>
<evidence type="ECO:0000256" key="2">
    <source>
        <dbReference type="ARBA" id="ARBA00023242"/>
    </source>
</evidence>
<feature type="domain" description="Zn(2)-C6 fungal-type" evidence="4">
    <location>
        <begin position="11"/>
        <end position="39"/>
    </location>
</feature>
<evidence type="ECO:0000256" key="1">
    <source>
        <dbReference type="ARBA" id="ARBA00004123"/>
    </source>
</evidence>
<gene>
    <name evidence="5" type="ORF">EJ04DRAFT_425235</name>
</gene>
<organism evidence="5 6">
    <name type="scientific">Polyplosphaeria fusca</name>
    <dbReference type="NCBI Taxonomy" id="682080"/>
    <lineage>
        <taxon>Eukaryota</taxon>
        <taxon>Fungi</taxon>
        <taxon>Dikarya</taxon>
        <taxon>Ascomycota</taxon>
        <taxon>Pezizomycotina</taxon>
        <taxon>Dothideomycetes</taxon>
        <taxon>Pleosporomycetidae</taxon>
        <taxon>Pleosporales</taxon>
        <taxon>Tetraplosphaeriaceae</taxon>
        <taxon>Polyplosphaeria</taxon>
    </lineage>
</organism>
<dbReference type="GO" id="GO:0000981">
    <property type="term" value="F:DNA-binding transcription factor activity, RNA polymerase II-specific"/>
    <property type="evidence" value="ECO:0007669"/>
    <property type="project" value="InterPro"/>
</dbReference>
<dbReference type="SUPFAM" id="SSF57701">
    <property type="entry name" value="Zn2/Cys6 DNA-binding domain"/>
    <property type="match status" value="1"/>
</dbReference>
<comment type="subcellular location">
    <subcellularLocation>
        <location evidence="1">Nucleus</location>
    </subcellularLocation>
</comment>
<evidence type="ECO:0000256" key="3">
    <source>
        <dbReference type="SAM" id="MobiDB-lite"/>
    </source>
</evidence>
<dbReference type="Gene3D" id="4.10.240.10">
    <property type="entry name" value="Zn(2)-C6 fungal-type DNA-binding domain"/>
    <property type="match status" value="1"/>
</dbReference>
<dbReference type="AlphaFoldDB" id="A0A9P4R746"/>
<dbReference type="InterPro" id="IPR021858">
    <property type="entry name" value="Fun_TF"/>
</dbReference>
<name>A0A9P4R746_9PLEO</name>
<evidence type="ECO:0000259" key="4">
    <source>
        <dbReference type="PROSITE" id="PS50048"/>
    </source>
</evidence>
<proteinExistence type="predicted"/>
<sequence>MSSDLNLPTKPCHNCKKRRWKCDRSLPVCQKCIHSGAECLGYGKLLVWNHGVARRGKMMGRSFEDLDKTKMEGQEQLLQLSTKITRNPEDPSHSSSSESTGSSPGSESSENGAAVQWTLIDPLVKDLNRQSRYYLYHFATHLCTEYVVHDGPGRNPIKDLVPATSNNPLLLQVMIANSAVHVHNLSSELFKPATLQFDRKPNLVAYYSGATRFGGPFNTSYRDALVAKQNGLSLLAQAVVSVNQFNVDLVLVSILLFINYDLIESGRDKWKVHMEGARRLITLFGTPEFRQQPMGQLRIALLSDFLVFYVLGMTLSFTTGEGRLIPASIDLSPILHWAETNNYLSCPGPLLEIMLRSFDLPDTRECGDESTTAPVQHQVRELLEAALLFDPVHWACTFEPATPSDDLGKRVRIASAHRAAVCIYVARVLPAGNPLIDSSCGTALICLASLADEVVDNIAQLTPKDAVFKSISWPLFLAGAESQKPAQRLWILETLDTLWNEMYWGYIRTVRNVLEAIWKRRDQAPRTDDDCWVDDVKSLGTEVLIA</sequence>
<dbReference type="PROSITE" id="PS00463">
    <property type="entry name" value="ZN2_CY6_FUNGAL_1"/>
    <property type="match status" value="1"/>
</dbReference>
<dbReference type="PANTHER" id="PTHR37534">
    <property type="entry name" value="TRANSCRIPTIONAL ACTIVATOR PROTEIN UGA3"/>
    <property type="match status" value="1"/>
</dbReference>
<feature type="region of interest" description="Disordered" evidence="3">
    <location>
        <begin position="83"/>
        <end position="110"/>
    </location>
</feature>
<dbReference type="GO" id="GO:0008270">
    <property type="term" value="F:zinc ion binding"/>
    <property type="evidence" value="ECO:0007669"/>
    <property type="project" value="InterPro"/>
</dbReference>
<dbReference type="Pfam" id="PF00172">
    <property type="entry name" value="Zn_clus"/>
    <property type="match status" value="1"/>
</dbReference>
<dbReference type="Pfam" id="PF11951">
    <property type="entry name" value="Fungal_trans_2"/>
    <property type="match status" value="1"/>
</dbReference>
<dbReference type="PROSITE" id="PS50048">
    <property type="entry name" value="ZN2_CY6_FUNGAL_2"/>
    <property type="match status" value="1"/>
</dbReference>
<comment type="caution">
    <text evidence="5">The sequence shown here is derived from an EMBL/GenBank/DDBJ whole genome shotgun (WGS) entry which is preliminary data.</text>
</comment>
<dbReference type="SMART" id="SM00066">
    <property type="entry name" value="GAL4"/>
    <property type="match status" value="1"/>
</dbReference>
<evidence type="ECO:0000313" key="5">
    <source>
        <dbReference type="EMBL" id="KAF2740124.1"/>
    </source>
</evidence>
<dbReference type="InterPro" id="IPR001138">
    <property type="entry name" value="Zn2Cys6_DnaBD"/>
</dbReference>